<organism evidence="2 3">
    <name type="scientific">Luteimonas salinisoli</name>
    <dbReference type="NCBI Taxonomy" id="2752307"/>
    <lineage>
        <taxon>Bacteria</taxon>
        <taxon>Pseudomonadati</taxon>
        <taxon>Pseudomonadota</taxon>
        <taxon>Gammaproteobacteria</taxon>
        <taxon>Lysobacterales</taxon>
        <taxon>Lysobacteraceae</taxon>
        <taxon>Luteimonas</taxon>
    </lineage>
</organism>
<comment type="caution">
    <text evidence="2">The sequence shown here is derived from an EMBL/GenBank/DDBJ whole genome shotgun (WGS) entry which is preliminary data.</text>
</comment>
<evidence type="ECO:0000256" key="1">
    <source>
        <dbReference type="SAM" id="Phobius"/>
    </source>
</evidence>
<dbReference type="Proteomes" id="UP000578091">
    <property type="component" value="Unassembled WGS sequence"/>
</dbReference>
<keyword evidence="3" id="KW-1185">Reference proteome</keyword>
<dbReference type="EMBL" id="JACCKA010000040">
    <property type="protein sequence ID" value="NZA25833.1"/>
    <property type="molecule type" value="Genomic_DNA"/>
</dbReference>
<keyword evidence="1" id="KW-0812">Transmembrane</keyword>
<reference evidence="2 3" key="1">
    <citation type="submission" date="2020-07" db="EMBL/GenBank/DDBJ databases">
        <title>Luteimonas sp. SJ-92.</title>
        <authorList>
            <person name="Huang X.-X."/>
            <person name="Xu L."/>
            <person name="Sun J.-Q."/>
        </authorList>
    </citation>
    <scope>NUCLEOTIDE SEQUENCE [LARGE SCALE GENOMIC DNA]</scope>
    <source>
        <strain evidence="2 3">SJ-92</strain>
    </source>
</reference>
<name>A0A853J9L1_9GAMM</name>
<dbReference type="RefSeq" id="WP_180677637.1">
    <property type="nucleotide sequence ID" value="NZ_JACCKA010000040.1"/>
</dbReference>
<accession>A0A853J9L1</accession>
<sequence length="369" mass="40035">MNAIVLGQGNPYLKNPYLSKLARVLEDGGIGYEFWVWSRDGGDTALPRVRVLLRFGSWGGGAVNALGYALWVGLLTLRILLRPRAGTFFCSRLDAALPCALVSLLRRCDYVFLDRDKLSKSHPWPAAAKRVIEWVEGFVGRRALLHVLPGASRESAGDGAGNVRIVRNTPHSAAIALARRAAAANAPRTRLRVLISGLISPERGARMMRAAVERLTGGDEVEFIAAGRLLGADAQALAARLGPGYRGIVGNEDALALLLGADLVLAFYDPALEINRLAEPNKWFDCAALQVPFVTNQGLQTSDPFERAGACFVCPYDDADALVALLRRLAAERGPLERRREGLRALSYEPWDAAMARIVDECAALRRAA</sequence>
<evidence type="ECO:0000313" key="3">
    <source>
        <dbReference type="Proteomes" id="UP000578091"/>
    </source>
</evidence>
<keyword evidence="1" id="KW-0472">Membrane</keyword>
<feature type="transmembrane region" description="Helical" evidence="1">
    <location>
        <begin position="58"/>
        <end position="81"/>
    </location>
</feature>
<protein>
    <recommendedName>
        <fullName evidence="4">Glycosyltransferase family 4 protein</fullName>
    </recommendedName>
</protein>
<gene>
    <name evidence="2" type="ORF">H0E84_05510</name>
</gene>
<dbReference type="AlphaFoldDB" id="A0A853J9L1"/>
<dbReference type="SUPFAM" id="SSF53756">
    <property type="entry name" value="UDP-Glycosyltransferase/glycogen phosphorylase"/>
    <property type="match status" value="1"/>
</dbReference>
<evidence type="ECO:0008006" key="4">
    <source>
        <dbReference type="Google" id="ProtNLM"/>
    </source>
</evidence>
<dbReference type="Gene3D" id="3.40.50.2000">
    <property type="entry name" value="Glycogen Phosphorylase B"/>
    <property type="match status" value="1"/>
</dbReference>
<keyword evidence="1" id="KW-1133">Transmembrane helix</keyword>
<proteinExistence type="predicted"/>
<evidence type="ECO:0000313" key="2">
    <source>
        <dbReference type="EMBL" id="NZA25833.1"/>
    </source>
</evidence>